<evidence type="ECO:0000259" key="10">
    <source>
        <dbReference type="Pfam" id="PF00662"/>
    </source>
</evidence>
<evidence type="ECO:0000256" key="2">
    <source>
        <dbReference type="ARBA" id="ARBA00022692"/>
    </source>
</evidence>
<evidence type="ECO:0000256" key="5">
    <source>
        <dbReference type="ARBA" id="ARBA00025189"/>
    </source>
</evidence>
<feature type="transmembrane region" description="Helical" evidence="8">
    <location>
        <begin position="117"/>
        <end position="134"/>
    </location>
</feature>
<dbReference type="PANTHER" id="PTHR42829:SF2">
    <property type="entry name" value="NADH-UBIQUINONE OXIDOREDUCTASE CHAIN 5"/>
    <property type="match status" value="1"/>
</dbReference>
<feature type="transmembrane region" description="Helical" evidence="8">
    <location>
        <begin position="213"/>
        <end position="229"/>
    </location>
</feature>
<feature type="transmembrane region" description="Helical" evidence="8">
    <location>
        <begin position="332"/>
        <end position="354"/>
    </location>
</feature>
<feature type="transmembrane region" description="Helical" evidence="8">
    <location>
        <begin position="461"/>
        <end position="484"/>
    </location>
</feature>
<accession>A0A4D6Y039</accession>
<dbReference type="InterPro" id="IPR001516">
    <property type="entry name" value="Proton_antipo_N"/>
</dbReference>
<sequence>MNIIFLTVLFPLIGFLLLSCSQGLIFKKNISSYIGIFSILISFIITFFYGRSYINNTDQVFTCKLWDWISINEFKIDFGILLDNLSISMLLMITGIGVLIHVFSSWYMKKKEGNSRFFAYTNLFIASMSILVLADNFLFMYLGWEGVSVCSYLLIGFYYTKNINNYCALKAFILTRISDVFLIIGIFLIYQEYGTFNFQEIKFLSTFLNTENFYHLNFITFFLLAGVIGKSAQLPLQTWLSDAMVGPTPVSALIHAATMVTAGVYLIARTHFLFLLTPDILYLISLIGTLTILISSLSALCQYDIKCILAYSTMSQIGYMFLALGVKAWNEAITHLIIHAVFKALLFLSAGSLIRSCKNEKNIFKLGGLRNKLPLLYCTFIVGGASLSSFPLITSGFYSKENILFNVLQNGYHNLFLITLFCSFLTALYTFRMIFVIFHGYSFYDNNIYVITSYKSFSHNIPLLILLFFSTFFGTYIFPSLLNVFPESNILINDKFILEMICSILSVSGIYLSYYLWVQNPRFIEYLLEIKYIKNIHYFFLKGCFFNSLYNFSFVNSYLYISKILSYDVFNKITNFFIKIIHFLNFCLLKTSSGYVRSYVISMILGVNFIFFLVLLYYLDFKKVLYFL</sequence>
<dbReference type="PRINTS" id="PR01435">
    <property type="entry name" value="NPOXDRDTASE5"/>
</dbReference>
<dbReference type="EC" id="1.6.5.3" evidence="11"/>
<feature type="transmembrane region" description="Helical" evidence="8">
    <location>
        <begin position="88"/>
        <end position="108"/>
    </location>
</feature>
<reference evidence="11 12" key="2">
    <citation type="submission" date="2019-05" db="EMBL/GenBank/DDBJ databases">
        <title>Genome evolution of the obligate endosymbiont Buchnera aphidicola.</title>
        <authorList>
            <person name="Moran N.A."/>
        </authorList>
    </citation>
    <scope>NUCLEOTIDE SEQUENCE [LARGE SCALE GENOMIC DNA]</scope>
    <source>
        <strain evidence="11 12">Lps</strain>
    </source>
</reference>
<dbReference type="PANTHER" id="PTHR42829">
    <property type="entry name" value="NADH-UBIQUINONE OXIDOREDUCTASE CHAIN 5"/>
    <property type="match status" value="1"/>
</dbReference>
<feature type="transmembrane region" description="Helical" evidence="8">
    <location>
        <begin position="171"/>
        <end position="193"/>
    </location>
</feature>
<dbReference type="PRINTS" id="PR01434">
    <property type="entry name" value="NADHDHGNASE5"/>
</dbReference>
<evidence type="ECO:0000256" key="6">
    <source>
        <dbReference type="ARBA" id="ARBA00025811"/>
    </source>
</evidence>
<dbReference type="AlphaFoldDB" id="A0A4D6Y039"/>
<dbReference type="GO" id="GO:0008137">
    <property type="term" value="F:NADH dehydrogenase (ubiquinone) activity"/>
    <property type="evidence" value="ECO:0007669"/>
    <property type="project" value="InterPro"/>
</dbReference>
<feature type="transmembrane region" description="Helical" evidence="8">
    <location>
        <begin position="496"/>
        <end position="518"/>
    </location>
</feature>
<proteinExistence type="predicted"/>
<feature type="domain" description="NADH:quinone oxidoreductase/Mrp antiporter transmembrane" evidence="9">
    <location>
        <begin position="134"/>
        <end position="426"/>
    </location>
</feature>
<protein>
    <submittedName>
        <fullName evidence="11">NADH-quinone oxidoreductase subunit L</fullName>
        <ecNumber evidence="11">1.6.5.3</ecNumber>
    </submittedName>
</protein>
<evidence type="ECO:0000256" key="1">
    <source>
        <dbReference type="ARBA" id="ARBA00004127"/>
    </source>
</evidence>
<reference evidence="11 12" key="1">
    <citation type="submission" date="2018-12" db="EMBL/GenBank/DDBJ databases">
        <authorList>
            <person name="Chong R.A."/>
        </authorList>
    </citation>
    <scope>NUCLEOTIDE SEQUENCE [LARGE SCALE GENOMIC DNA]</scope>
    <source>
        <strain evidence="11 12">Lps</strain>
    </source>
</reference>
<dbReference type="OrthoDB" id="9811798at2"/>
<dbReference type="GO" id="GO:0003954">
    <property type="term" value="F:NADH dehydrogenase activity"/>
    <property type="evidence" value="ECO:0007669"/>
    <property type="project" value="TreeGrafter"/>
</dbReference>
<feature type="transmembrane region" description="Helical" evidence="8">
    <location>
        <begin position="250"/>
        <end position="268"/>
    </location>
</feature>
<feature type="transmembrane region" description="Helical" evidence="8">
    <location>
        <begin position="308"/>
        <end position="326"/>
    </location>
</feature>
<gene>
    <name evidence="11" type="ORF">D9V70_00825</name>
</gene>
<dbReference type="NCBIfam" id="NF005141">
    <property type="entry name" value="PRK06590.1"/>
    <property type="match status" value="1"/>
</dbReference>
<evidence type="ECO:0000256" key="8">
    <source>
        <dbReference type="SAM" id="Phobius"/>
    </source>
</evidence>
<evidence type="ECO:0000256" key="3">
    <source>
        <dbReference type="ARBA" id="ARBA00022989"/>
    </source>
</evidence>
<dbReference type="GO" id="GO:0015990">
    <property type="term" value="P:electron transport coupled proton transport"/>
    <property type="evidence" value="ECO:0007669"/>
    <property type="project" value="TreeGrafter"/>
</dbReference>
<keyword evidence="3 8" id="KW-1133">Transmembrane helix</keyword>
<feature type="transmembrane region" description="Helical" evidence="8">
    <location>
        <begin position="33"/>
        <end position="53"/>
    </location>
</feature>
<dbReference type="EMBL" id="CP034870">
    <property type="protein sequence ID" value="QCI22047.1"/>
    <property type="molecule type" value="Genomic_DNA"/>
</dbReference>
<dbReference type="Proteomes" id="UP000298564">
    <property type="component" value="Chromosome"/>
</dbReference>
<organism evidence="11 12">
    <name type="scientific">Buchnera aphidicola</name>
    <name type="common">Lipaphis pseudobrassicae</name>
    <dbReference type="NCBI Taxonomy" id="1258543"/>
    <lineage>
        <taxon>Bacteria</taxon>
        <taxon>Pseudomonadati</taxon>
        <taxon>Pseudomonadota</taxon>
        <taxon>Gammaproteobacteria</taxon>
        <taxon>Enterobacterales</taxon>
        <taxon>Erwiniaceae</taxon>
        <taxon>Buchnera</taxon>
    </lineage>
</organism>
<feature type="transmembrane region" description="Helical" evidence="8">
    <location>
        <begin position="599"/>
        <end position="619"/>
    </location>
</feature>
<feature type="transmembrane region" description="Helical" evidence="8">
    <location>
        <begin position="140"/>
        <end position="159"/>
    </location>
</feature>
<feature type="transmembrane region" description="Helical" evidence="8">
    <location>
        <begin position="539"/>
        <end position="561"/>
    </location>
</feature>
<keyword evidence="2 7" id="KW-0812">Transmembrane</keyword>
<dbReference type="InterPro" id="IPR018393">
    <property type="entry name" value="NADHpl_OxRdtase_5_subgr"/>
</dbReference>
<dbReference type="InterPro" id="IPR003945">
    <property type="entry name" value="NU5C-like"/>
</dbReference>
<dbReference type="NCBIfam" id="TIGR01974">
    <property type="entry name" value="NDH_I_L"/>
    <property type="match status" value="1"/>
</dbReference>
<evidence type="ECO:0000313" key="11">
    <source>
        <dbReference type="EMBL" id="QCI22047.1"/>
    </source>
</evidence>
<dbReference type="GO" id="GO:0042773">
    <property type="term" value="P:ATP synthesis coupled electron transport"/>
    <property type="evidence" value="ECO:0007669"/>
    <property type="project" value="InterPro"/>
</dbReference>
<comment type="subcellular location">
    <subcellularLocation>
        <location evidence="1">Endomembrane system</location>
        <topology evidence="1">Multi-pass membrane protein</topology>
    </subcellularLocation>
    <subcellularLocation>
        <location evidence="7">Membrane</location>
        <topology evidence="7">Multi-pass membrane protein</topology>
    </subcellularLocation>
</comment>
<feature type="transmembrane region" description="Helical" evidence="8">
    <location>
        <begin position="418"/>
        <end position="441"/>
    </location>
</feature>
<dbReference type="InterPro" id="IPR001750">
    <property type="entry name" value="ND/Mrp_TM"/>
</dbReference>
<evidence type="ECO:0000256" key="7">
    <source>
        <dbReference type="RuleBase" id="RU000320"/>
    </source>
</evidence>
<dbReference type="Pfam" id="PF00662">
    <property type="entry name" value="Proton_antipo_N"/>
    <property type="match status" value="1"/>
</dbReference>
<keyword evidence="4 8" id="KW-0472">Membrane</keyword>
<dbReference type="RefSeq" id="WP_158355889.1">
    <property type="nucleotide sequence ID" value="NZ_CP034870.1"/>
</dbReference>
<evidence type="ECO:0000313" key="12">
    <source>
        <dbReference type="Proteomes" id="UP000298564"/>
    </source>
</evidence>
<dbReference type="GO" id="GO:0012505">
    <property type="term" value="C:endomembrane system"/>
    <property type="evidence" value="ECO:0007669"/>
    <property type="project" value="UniProtKB-SubCell"/>
</dbReference>
<name>A0A4D6Y039_9GAMM</name>
<dbReference type="GO" id="GO:0016020">
    <property type="term" value="C:membrane"/>
    <property type="evidence" value="ECO:0007669"/>
    <property type="project" value="UniProtKB-SubCell"/>
</dbReference>
<dbReference type="Pfam" id="PF00361">
    <property type="entry name" value="Proton_antipo_M"/>
    <property type="match status" value="1"/>
</dbReference>
<evidence type="ECO:0000256" key="4">
    <source>
        <dbReference type="ARBA" id="ARBA00023136"/>
    </source>
</evidence>
<evidence type="ECO:0000259" key="9">
    <source>
        <dbReference type="Pfam" id="PF00361"/>
    </source>
</evidence>
<dbReference type="Gene3D" id="1.20.5.2700">
    <property type="match status" value="1"/>
</dbReference>
<feature type="transmembrane region" description="Helical" evidence="8">
    <location>
        <begin position="280"/>
        <end position="301"/>
    </location>
</feature>
<keyword evidence="11" id="KW-0560">Oxidoreductase</keyword>
<feature type="domain" description="NADH-Ubiquinone oxidoreductase (complex I) chain 5 N-terminal" evidence="10">
    <location>
        <begin position="68"/>
        <end position="118"/>
    </location>
</feature>
<comment type="subunit">
    <text evidence="6">Composed of 13 different subunits. Subunits NuoA, H, J, K, L, M, N constitute the membrane sector of the complex.</text>
</comment>
<comment type="function">
    <text evidence="5">NDH-1 shuttles electrons from NADH, via FMN and iron-sulfur (Fe-S) centers, to quinones in the respiratory chain. Couples the redox reaction to proton translocation (for every two electrons transferred, four hydrogen ions are translocated across the cytoplasmic membrane), and thus conserves the redox energy in a proton gradient.</text>
</comment>
<feature type="transmembrane region" description="Helical" evidence="8">
    <location>
        <begin position="375"/>
        <end position="398"/>
    </location>
</feature>